<accession>K0Q5A4</accession>
<protein>
    <submittedName>
        <fullName evidence="2">Putative exopolysaccharide production repressor protein ExoX</fullName>
    </submittedName>
</protein>
<proteinExistence type="predicted"/>
<keyword evidence="1" id="KW-0472">Membrane</keyword>
<dbReference type="AlphaFoldDB" id="K0Q5A4"/>
<organism evidence="2 3">
    <name type="scientific">Rhizobium mesoamericanum STM3625</name>
    <dbReference type="NCBI Taxonomy" id="1211777"/>
    <lineage>
        <taxon>Bacteria</taxon>
        <taxon>Pseudomonadati</taxon>
        <taxon>Pseudomonadota</taxon>
        <taxon>Alphaproteobacteria</taxon>
        <taxon>Hyphomicrobiales</taxon>
        <taxon>Rhizobiaceae</taxon>
        <taxon>Rhizobium/Agrobacterium group</taxon>
        <taxon>Rhizobium</taxon>
    </lineage>
</organism>
<dbReference type="EMBL" id="CANI01000037">
    <property type="protein sequence ID" value="CCM78319.1"/>
    <property type="molecule type" value="Genomic_DNA"/>
</dbReference>
<feature type="transmembrane region" description="Helical" evidence="1">
    <location>
        <begin position="17"/>
        <end position="36"/>
    </location>
</feature>
<reference evidence="2 3" key="1">
    <citation type="journal article" date="2013" name="Genome Announc.">
        <title>Draft Genome Sequence of Rhizobium mesoamericanum STM3625, a Nitrogen-Fixing Symbiont of Mimosa pudica Isolated in French Guiana (South America).</title>
        <authorList>
            <person name="Moulin L."/>
            <person name="Mornico D."/>
            <person name="Melkonian R."/>
            <person name="Klonowska A."/>
        </authorList>
    </citation>
    <scope>NUCLEOTIDE SEQUENCE [LARGE SCALE GENOMIC DNA]</scope>
    <source>
        <strain evidence="2 3">STM3625</strain>
    </source>
</reference>
<evidence type="ECO:0000313" key="3">
    <source>
        <dbReference type="Proteomes" id="UP000009319"/>
    </source>
</evidence>
<name>K0Q5A4_9HYPH</name>
<sequence length="101" mass="11450">MEITMTRFVQLMRAPGVYLRMLVATVAFALIAYLHYESVTLTLYYSIICIFLMQIGYVGGVLFLIWRETHPKKKTESCASKIVVSFPEGGEAGLRTHTLKD</sequence>
<dbReference type="Proteomes" id="UP000009319">
    <property type="component" value="Unassembled WGS sequence"/>
</dbReference>
<feature type="transmembrane region" description="Helical" evidence="1">
    <location>
        <begin position="42"/>
        <end position="66"/>
    </location>
</feature>
<keyword evidence="1" id="KW-0812">Transmembrane</keyword>
<comment type="caution">
    <text evidence="2">The sequence shown here is derived from an EMBL/GenBank/DDBJ whole genome shotgun (WGS) entry which is preliminary data.</text>
</comment>
<keyword evidence="1" id="KW-1133">Transmembrane helix</keyword>
<keyword evidence="3" id="KW-1185">Reference proteome</keyword>
<dbReference type="STRING" id="1211777.BN77_p10981"/>
<gene>
    <name evidence="2" type="ORF">BN77_p10981</name>
</gene>
<dbReference type="eggNOG" id="ENOG50309DI">
    <property type="taxonomic scope" value="Bacteria"/>
</dbReference>
<evidence type="ECO:0000256" key="1">
    <source>
        <dbReference type="SAM" id="Phobius"/>
    </source>
</evidence>
<evidence type="ECO:0000313" key="2">
    <source>
        <dbReference type="EMBL" id="CCM78319.1"/>
    </source>
</evidence>
<dbReference type="HOGENOM" id="CLU_2289388_0_0_5"/>